<dbReference type="GO" id="GO:0006355">
    <property type="term" value="P:regulation of DNA-templated transcription"/>
    <property type="evidence" value="ECO:0007669"/>
    <property type="project" value="InterPro"/>
</dbReference>
<dbReference type="AlphaFoldDB" id="A0A2T3P8B4"/>
<dbReference type="GO" id="GO:0005524">
    <property type="term" value="F:ATP binding"/>
    <property type="evidence" value="ECO:0007669"/>
    <property type="project" value="UniProtKB-KW"/>
</dbReference>
<name>A0A2T3P8B4_9GAMM</name>
<dbReference type="InterPro" id="IPR025943">
    <property type="entry name" value="Sigma_54_int_dom_ATP-bd_2"/>
</dbReference>
<dbReference type="GO" id="GO:0043565">
    <property type="term" value="F:sequence-specific DNA binding"/>
    <property type="evidence" value="ECO:0007669"/>
    <property type="project" value="InterPro"/>
</dbReference>
<evidence type="ECO:0000256" key="6">
    <source>
        <dbReference type="ARBA" id="ARBA00023163"/>
    </source>
</evidence>
<dbReference type="InterPro" id="IPR058031">
    <property type="entry name" value="AAA_lid_NorR"/>
</dbReference>
<keyword evidence="5" id="KW-0010">Activator</keyword>
<dbReference type="InterPro" id="IPR025944">
    <property type="entry name" value="Sigma_54_int_dom_CS"/>
</dbReference>
<dbReference type="Gene3D" id="3.30.450.40">
    <property type="match status" value="1"/>
</dbReference>
<dbReference type="PROSITE" id="PS00675">
    <property type="entry name" value="SIGMA54_INTERACT_1"/>
    <property type="match status" value="1"/>
</dbReference>
<sequence length="722" mass="81645">MDSMQRTKSAPLIESISAKWDDDFQELAQVLLTATDIPSFILCLNSIEFHFVPINRINLILHENDDDRSSLVYVSPEDKSEPKLVELNHCLPEHDDGDNEIVNYLSDGEFFSSYPSLVKNELYKNLRMYCQFPLTTLTKHYGGVEFLINNEITFDDNALEKLKQLSSIIAFALEAVVEREAFFNSEEDQSGSHDENKILVDITNAVISQVEIKDLTRTLFKHLKKYFNIECFSLMSSENTTERFCCYDADNVESSNVKCIVQHTQFEDTPASCVLETMQPFIFNKDDIPDLSLSYKECSKLIPQTLQSACILPLIFRNKVMGAMKLVHREKDYFKSCNLALFHQIAARSAMALANFQTSQEVMSLASVGDVIKLNDEEPKHEVFNDIISQSGVMNDVLQKVLMVADSDCTVLILGETGTGKELIAKAIHDLSHRSNKDMVKMNCSAVPSGLFESDLFGHEKGAFTGALSNRIGRFERANKGSLFLDEVGDMPIELQPKLLRVLQEKEVERIGRHQLIPVDVRLIAATNCDLLEMVQQKQFRSDLYYRLNVFPIVLPPLRERREDIPLLAKHFTRVIAKQMNRNITSIPAETVRLLSLLPWPGNIRELRNVIERAVVVTRGNVLNLPAEELKALLPKGERVSESQDITAENDDISENRDVFEREDLSAAKNIEREHIIQVLKETNGIVAGPKGAAVRLGLKRTTLLSRMQRLGISSKSFTNNG</sequence>
<dbReference type="Gene3D" id="1.10.8.60">
    <property type="match status" value="1"/>
</dbReference>
<keyword evidence="9" id="KW-1185">Reference proteome</keyword>
<dbReference type="InterPro" id="IPR003593">
    <property type="entry name" value="AAA+_ATPase"/>
</dbReference>
<evidence type="ECO:0000256" key="2">
    <source>
        <dbReference type="ARBA" id="ARBA00022840"/>
    </source>
</evidence>
<protein>
    <submittedName>
        <fullName evidence="8">AAA family ATPase</fullName>
    </submittedName>
</protein>
<dbReference type="EMBL" id="PYLZ01000004">
    <property type="protein sequence ID" value="PSW24990.1"/>
    <property type="molecule type" value="Genomic_DNA"/>
</dbReference>
<reference evidence="8 9" key="1">
    <citation type="submission" date="2018-01" db="EMBL/GenBank/DDBJ databases">
        <title>Whole genome sequencing of Histamine producing bacteria.</title>
        <authorList>
            <person name="Butler K."/>
        </authorList>
    </citation>
    <scope>NUCLEOTIDE SEQUENCE [LARGE SCALE GENOMIC DNA]</scope>
    <source>
        <strain evidence="8 9">DSM 24669</strain>
    </source>
</reference>
<dbReference type="Pfam" id="PF25601">
    <property type="entry name" value="AAA_lid_14"/>
    <property type="match status" value="1"/>
</dbReference>
<dbReference type="InterPro" id="IPR009057">
    <property type="entry name" value="Homeodomain-like_sf"/>
</dbReference>
<dbReference type="CDD" id="cd00009">
    <property type="entry name" value="AAA"/>
    <property type="match status" value="1"/>
</dbReference>
<dbReference type="PROSITE" id="PS00688">
    <property type="entry name" value="SIGMA54_INTERACT_3"/>
    <property type="match status" value="1"/>
</dbReference>
<gene>
    <name evidence="8" type="ORF">C9I94_09270</name>
</gene>
<dbReference type="SUPFAM" id="SSF46689">
    <property type="entry name" value="Homeodomain-like"/>
    <property type="match status" value="1"/>
</dbReference>
<dbReference type="FunFam" id="1.10.8.60:FF:000014">
    <property type="entry name" value="DNA-binding transcriptional regulator NtrC"/>
    <property type="match status" value="1"/>
</dbReference>
<keyword evidence="4" id="KW-0238">DNA-binding</keyword>
<dbReference type="Gene3D" id="1.10.10.60">
    <property type="entry name" value="Homeodomain-like"/>
    <property type="match status" value="1"/>
</dbReference>
<dbReference type="InterPro" id="IPR029016">
    <property type="entry name" value="GAF-like_dom_sf"/>
</dbReference>
<dbReference type="OrthoDB" id="9804019at2"/>
<dbReference type="Pfam" id="PF00158">
    <property type="entry name" value="Sigma54_activat"/>
    <property type="match status" value="1"/>
</dbReference>
<dbReference type="SUPFAM" id="SSF55781">
    <property type="entry name" value="GAF domain-like"/>
    <property type="match status" value="1"/>
</dbReference>
<dbReference type="InterPro" id="IPR002197">
    <property type="entry name" value="HTH_Fis"/>
</dbReference>
<evidence type="ECO:0000313" key="8">
    <source>
        <dbReference type="EMBL" id="PSW24990.1"/>
    </source>
</evidence>
<keyword evidence="2" id="KW-0067">ATP-binding</keyword>
<evidence type="ECO:0000256" key="1">
    <source>
        <dbReference type="ARBA" id="ARBA00022741"/>
    </source>
</evidence>
<evidence type="ECO:0000259" key="7">
    <source>
        <dbReference type="PROSITE" id="PS50045"/>
    </source>
</evidence>
<dbReference type="Proteomes" id="UP000240481">
    <property type="component" value="Unassembled WGS sequence"/>
</dbReference>
<dbReference type="FunFam" id="3.40.50.300:FF:000006">
    <property type="entry name" value="DNA-binding transcriptional regulator NtrC"/>
    <property type="match status" value="1"/>
</dbReference>
<dbReference type="PANTHER" id="PTHR32071">
    <property type="entry name" value="TRANSCRIPTIONAL REGULATORY PROTEIN"/>
    <property type="match status" value="1"/>
</dbReference>
<keyword evidence="3" id="KW-0805">Transcription regulation</keyword>
<evidence type="ECO:0000256" key="4">
    <source>
        <dbReference type="ARBA" id="ARBA00023125"/>
    </source>
</evidence>
<dbReference type="InterPro" id="IPR025662">
    <property type="entry name" value="Sigma_54_int_dom_ATP-bd_1"/>
</dbReference>
<dbReference type="PROSITE" id="PS00676">
    <property type="entry name" value="SIGMA54_INTERACT_2"/>
    <property type="match status" value="1"/>
</dbReference>
<proteinExistence type="predicted"/>
<organism evidence="8 9">
    <name type="scientific">Photobacterium swingsii</name>
    <dbReference type="NCBI Taxonomy" id="680026"/>
    <lineage>
        <taxon>Bacteria</taxon>
        <taxon>Pseudomonadati</taxon>
        <taxon>Pseudomonadota</taxon>
        <taxon>Gammaproteobacteria</taxon>
        <taxon>Vibrionales</taxon>
        <taxon>Vibrionaceae</taxon>
        <taxon>Photobacterium</taxon>
    </lineage>
</organism>
<dbReference type="STRING" id="680026.AB733_05095"/>
<dbReference type="Gene3D" id="3.40.50.300">
    <property type="entry name" value="P-loop containing nucleotide triphosphate hydrolases"/>
    <property type="match status" value="1"/>
</dbReference>
<dbReference type="Pfam" id="PF02954">
    <property type="entry name" value="HTH_8"/>
    <property type="match status" value="1"/>
</dbReference>
<keyword evidence="1" id="KW-0547">Nucleotide-binding</keyword>
<evidence type="ECO:0000256" key="3">
    <source>
        <dbReference type="ARBA" id="ARBA00023015"/>
    </source>
</evidence>
<dbReference type="PANTHER" id="PTHR32071:SF123">
    <property type="entry name" value="DNA-BINDING TRANSCRIPTIONAL ACTIVATOR HYFR-RELATED"/>
    <property type="match status" value="1"/>
</dbReference>
<comment type="caution">
    <text evidence="8">The sequence shown here is derived from an EMBL/GenBank/DDBJ whole genome shotgun (WGS) entry which is preliminary data.</text>
</comment>
<dbReference type="SMART" id="SM00382">
    <property type="entry name" value="AAA"/>
    <property type="match status" value="1"/>
</dbReference>
<evidence type="ECO:0000256" key="5">
    <source>
        <dbReference type="ARBA" id="ARBA00023159"/>
    </source>
</evidence>
<keyword evidence="6" id="KW-0804">Transcription</keyword>
<feature type="domain" description="Sigma-54 factor interaction" evidence="7">
    <location>
        <begin position="387"/>
        <end position="616"/>
    </location>
</feature>
<dbReference type="PROSITE" id="PS50045">
    <property type="entry name" value="SIGMA54_INTERACT_4"/>
    <property type="match status" value="1"/>
</dbReference>
<dbReference type="InterPro" id="IPR027417">
    <property type="entry name" value="P-loop_NTPase"/>
</dbReference>
<dbReference type="InterPro" id="IPR002078">
    <property type="entry name" value="Sigma_54_int"/>
</dbReference>
<evidence type="ECO:0000313" key="9">
    <source>
        <dbReference type="Proteomes" id="UP000240481"/>
    </source>
</evidence>
<accession>A0A2T3P8B4</accession>
<dbReference type="SUPFAM" id="SSF52540">
    <property type="entry name" value="P-loop containing nucleoside triphosphate hydrolases"/>
    <property type="match status" value="1"/>
</dbReference>